<evidence type="ECO:0000256" key="16">
    <source>
        <dbReference type="ARBA" id="ARBA00023159"/>
    </source>
</evidence>
<protein>
    <recommendedName>
        <fullName evidence="19">Ubiquitin-protein ligase E3A</fullName>
        <ecNumber evidence="4">2.3.2.26</ecNumber>
    </recommendedName>
    <alternativeName>
        <fullName evidence="21">HECT-type ubiquitin transferase E3A</fullName>
    </alternativeName>
    <alternativeName>
        <fullName evidence="20">Oncogenic protein-associated protein E6-AP</fullName>
    </alternativeName>
</protein>
<evidence type="ECO:0000256" key="10">
    <source>
        <dbReference type="ARBA" id="ARBA00022786"/>
    </source>
</evidence>
<evidence type="ECO:0000259" key="25">
    <source>
        <dbReference type="PROSITE" id="PS50217"/>
    </source>
</evidence>
<evidence type="ECO:0000256" key="8">
    <source>
        <dbReference type="ARBA" id="ARBA00022723"/>
    </source>
</evidence>
<dbReference type="Gene3D" id="3.30.2160.10">
    <property type="entry name" value="Hect, E3 ligase catalytic domain"/>
    <property type="match status" value="1"/>
</dbReference>
<dbReference type="EC" id="2.3.2.26" evidence="4"/>
<evidence type="ECO:0000256" key="24">
    <source>
        <dbReference type="SAM" id="MobiDB-lite"/>
    </source>
</evidence>
<dbReference type="GO" id="GO:0061630">
    <property type="term" value="F:ubiquitin protein ligase activity"/>
    <property type="evidence" value="ECO:0007669"/>
    <property type="project" value="UniProtKB-EC"/>
</dbReference>
<comment type="catalytic activity">
    <reaction evidence="1">
        <text>S-ubiquitinyl-[E2 ubiquitin-conjugating enzyme]-L-cysteine + [acceptor protein]-L-lysine = [E2 ubiquitin-conjugating enzyme]-L-cysteine + N(6)-ubiquitinyl-[acceptor protein]-L-lysine.</text>
        <dbReference type="EC" id="2.3.2.26"/>
    </reaction>
</comment>
<keyword evidence="15" id="KW-0238">DNA-binding</keyword>
<dbReference type="GO" id="GO:0010604">
    <property type="term" value="P:positive regulation of macromolecule metabolic process"/>
    <property type="evidence" value="ECO:0007669"/>
    <property type="project" value="UniProtKB-ARBA"/>
</dbReference>
<dbReference type="PROSITE" id="PS00036">
    <property type="entry name" value="BZIP_BASIC"/>
    <property type="match status" value="1"/>
</dbReference>
<keyword evidence="8" id="KW-0479">Metal-binding</keyword>
<dbReference type="EMBL" id="OA564584">
    <property type="protein sequence ID" value="CAD7194848.1"/>
    <property type="molecule type" value="Genomic_DNA"/>
</dbReference>
<dbReference type="GO" id="GO:0048731">
    <property type="term" value="P:system development"/>
    <property type="evidence" value="ECO:0007669"/>
    <property type="project" value="UniProtKB-ARBA"/>
</dbReference>
<keyword evidence="23" id="KW-0175">Coiled coil</keyword>
<feature type="region of interest" description="Disordered" evidence="24">
    <location>
        <begin position="316"/>
        <end position="359"/>
    </location>
</feature>
<dbReference type="InterPro" id="IPR044611">
    <property type="entry name" value="E3A/B/C-like"/>
</dbReference>
<dbReference type="FunFam" id="1.20.5.170:FF:000054">
    <property type="entry name" value="Cyclic AMP-responsive element-binding protein 3-like 2"/>
    <property type="match status" value="1"/>
</dbReference>
<evidence type="ECO:0000256" key="19">
    <source>
        <dbReference type="ARBA" id="ARBA00067504"/>
    </source>
</evidence>
<dbReference type="FunFam" id="3.30.2160.10:FF:000004">
    <property type="entry name" value="probable E3 ubiquitin-protein ligase HERC4 isoform X1"/>
    <property type="match status" value="1"/>
</dbReference>
<evidence type="ECO:0000256" key="18">
    <source>
        <dbReference type="ARBA" id="ARBA00023242"/>
    </source>
</evidence>
<dbReference type="InterPro" id="IPR004827">
    <property type="entry name" value="bZIP"/>
</dbReference>
<proteinExistence type="predicted"/>
<keyword evidence="6" id="KW-0597">Phosphoprotein</keyword>
<dbReference type="Gene3D" id="3.90.1750.10">
    <property type="entry name" value="Hect, E3 ligase catalytic domains"/>
    <property type="match status" value="1"/>
</dbReference>
<keyword evidence="18" id="KW-0539">Nucleus</keyword>
<evidence type="ECO:0000259" key="26">
    <source>
        <dbReference type="PROSITE" id="PS50237"/>
    </source>
</evidence>
<evidence type="ECO:0000256" key="4">
    <source>
        <dbReference type="ARBA" id="ARBA00012485"/>
    </source>
</evidence>
<evidence type="ECO:0000256" key="5">
    <source>
        <dbReference type="ARBA" id="ARBA00022490"/>
    </source>
</evidence>
<comment type="subcellular location">
    <subcellularLocation>
        <location evidence="3">Cytoplasm</location>
    </subcellularLocation>
    <subcellularLocation>
        <location evidence="2">Nucleus</location>
    </subcellularLocation>
</comment>
<evidence type="ECO:0000256" key="6">
    <source>
        <dbReference type="ARBA" id="ARBA00022553"/>
    </source>
</evidence>
<dbReference type="InterPro" id="IPR046347">
    <property type="entry name" value="bZIP_sf"/>
</dbReference>
<evidence type="ECO:0000256" key="9">
    <source>
        <dbReference type="ARBA" id="ARBA00022771"/>
    </source>
</evidence>
<feature type="active site" description="Glycyl thioester intermediate" evidence="22">
    <location>
        <position position="1530"/>
    </location>
</feature>
<dbReference type="GO" id="GO:0005634">
    <property type="term" value="C:nucleus"/>
    <property type="evidence" value="ECO:0007669"/>
    <property type="project" value="UniProtKB-SubCell"/>
</dbReference>
<keyword evidence="9" id="KW-0863">Zinc-finger</keyword>
<dbReference type="GO" id="GO:0006511">
    <property type="term" value="P:ubiquitin-dependent protein catabolic process"/>
    <property type="evidence" value="ECO:0007669"/>
    <property type="project" value="UniProtKB-ARBA"/>
</dbReference>
<evidence type="ECO:0000256" key="11">
    <source>
        <dbReference type="ARBA" id="ARBA00022833"/>
    </source>
</evidence>
<evidence type="ECO:0000256" key="3">
    <source>
        <dbReference type="ARBA" id="ARBA00004496"/>
    </source>
</evidence>
<evidence type="ECO:0000256" key="22">
    <source>
        <dbReference type="PROSITE-ProRule" id="PRU00104"/>
    </source>
</evidence>
<dbReference type="GO" id="GO:0042752">
    <property type="term" value="P:regulation of circadian rhythm"/>
    <property type="evidence" value="ECO:0007669"/>
    <property type="project" value="UniProtKB-ARBA"/>
</dbReference>
<dbReference type="Pfam" id="PF00170">
    <property type="entry name" value="bZIP_1"/>
    <property type="match status" value="1"/>
</dbReference>
<dbReference type="SMART" id="SM00119">
    <property type="entry name" value="HECTc"/>
    <property type="match status" value="1"/>
</dbReference>
<keyword evidence="10 22" id="KW-0833">Ubl conjugation pathway</keyword>
<organism evidence="27">
    <name type="scientific">Timema douglasi</name>
    <name type="common">Walking stick</name>
    <dbReference type="NCBI Taxonomy" id="61478"/>
    <lineage>
        <taxon>Eukaryota</taxon>
        <taxon>Metazoa</taxon>
        <taxon>Ecdysozoa</taxon>
        <taxon>Arthropoda</taxon>
        <taxon>Hexapoda</taxon>
        <taxon>Insecta</taxon>
        <taxon>Pterygota</taxon>
        <taxon>Neoptera</taxon>
        <taxon>Polyneoptera</taxon>
        <taxon>Phasmatodea</taxon>
        <taxon>Timematodea</taxon>
        <taxon>Timematoidea</taxon>
        <taxon>Timematidae</taxon>
        <taxon>Timema</taxon>
    </lineage>
</organism>
<keyword evidence="11" id="KW-0862">Zinc</keyword>
<dbReference type="InterPro" id="IPR000569">
    <property type="entry name" value="HECT_dom"/>
</dbReference>
<feature type="domain" description="BZIP" evidence="25">
    <location>
        <begin position="415"/>
        <end position="478"/>
    </location>
</feature>
<keyword evidence="5" id="KW-0963">Cytoplasm</keyword>
<sequence>MGIVIFILNDKDVVLLDPHTPQKVLCDTLALMKETLILSSALFSLCGEEKQRAIQLVIEGDGGRQNDWFIISSQPTMEGKVVGISGPYRSLGAYFKAIHWALWSIGPQHTLGKNKLPSTITPEPELREQQCSLYLAVPPSSLPTPMCACTKVKHHVAGTVKRTVPRTDSYIVCRRNAKGHKGQIVPLRSFLSDQQDHSKLLTRDLESECYPCMTMKCRDSYSPITVKEEPLSEPASPQSVTSCYPMSPCSSPPLLHAEIYQNTAPQKWPQQTQQQQSILKQQQQQPTFLVTTRANLFNTPNRIVFPKLNIKVEPISSGFPLPPTPPSSTTSDSESNLSPDHEASPLHHRSPGATTTSPRLFLSTNRQPIQTPLISTQQKGSTGMLILTEEEKRTLLAEGYPIPTRLPLTKTEEKSLKKIRRKIKNKISAQESRRKKKEYMDALEKKVEILVMENDDFKNKIELLEDKNAGLLNQLRTLQALVTRGSLSGRHTDTPAINSVSFISFTQPAQHTLGKNKLPSTITPEPELREQQCSLYLAVPPSSLPTPMCACTKVKHHVAGTMKCTVLASTAVVSSKAVSPSSSNSLPVESETMKRASAKKLIERYFYQLVDGSVELNTTRALANYATEAGRNKSKVQESLSYDGSVHNTLQLAYGLTSPYSALNSELEYVMIIDDETWPPSEPIERGVLMGADYSGEIVTDGSENMDCGTVQAVERVIGAACASAEERYKGRLNTAQAIQLYSQEARLCDAQPSKVARTQSSTEVKFTVKTSNDGNSILKPSTMPVTQTMAQCAIKSSQPDNQSTAQSTTTGKPIAFLTEEKLISILETCRQENSYSLLIRTLGEVFSSVDSLSRSFQRTGPESPLEAMLDKASGDLKKLKKEDVRTLEGETDKDEDSREEEGECNAKKERCLEELRVDVLSLRRAYQALFQVPGTVFESALVNALTTLAEDMKLSLRVYRRNSLDVLTALVIVCEIPALGSSEYLERALPYLCKAAGHLPVCVQAKLARVWARHSRSRLKGLLEALQQLVTLKVISGHFTRDYCIQDEDAITAPTRLMKVVYYANILAGKLDSPELRQEDTSITIQDDSHLNDITGNKGPRHTPQEDPLALELGVNVLDSRSPLFLFTEFYNEPLCDAIEMDKDFAYYKSGETSLHSGRKFSFMNYAFILMPATKTLGLYYDNRIRMYSERRLSIFNSGGSQYTNPYLRLKVRRDHIIDDALVELEMVAMENPKDLKKQLVVEFEGEQGIDEGGVSKEFFQLIVEEIFNPDYGMFTFQQETQTVWFNPTSFESNAQFTLIGIVLGLAIYNNIILDIHFPMVVYRKLMGKRGTFWDLEDFNKTLFTGLKALLEHEQDDMEETYVQTFRICYQDVFGTRFFHELKEEGDQIYVNQDNKKEFVDLYADFLLNTCIDKQFRAFRKGFQMVTDESPLHLLFRPEEVEQLVCGSRNFDFNELEEATEYDGGYTSGSVIIRHFWDIVHKMDLDSQRKLLQFATGSDRVPVGGLSKLKLIIARNGPDSDRLPTAHTCFNVLLLPEYETREKLNDRLMKAITYSKGFGML</sequence>
<dbReference type="GO" id="GO:0005737">
    <property type="term" value="C:cytoplasm"/>
    <property type="evidence" value="ECO:0007669"/>
    <property type="project" value="UniProtKB-SubCell"/>
</dbReference>
<dbReference type="Pfam" id="PF00632">
    <property type="entry name" value="HECT"/>
    <property type="match status" value="1"/>
</dbReference>
<reference evidence="27" key="1">
    <citation type="submission" date="2020-11" db="EMBL/GenBank/DDBJ databases">
        <authorList>
            <person name="Tran Van P."/>
        </authorList>
    </citation>
    <scope>NUCLEOTIDE SEQUENCE</scope>
</reference>
<dbReference type="FunFam" id="3.30.2410.10:FF:000003">
    <property type="entry name" value="probable E3 ubiquitin-protein ligase HERC4 isoform X1"/>
    <property type="match status" value="1"/>
</dbReference>
<dbReference type="GO" id="GO:0000209">
    <property type="term" value="P:protein polyubiquitination"/>
    <property type="evidence" value="ECO:0007669"/>
    <property type="project" value="InterPro"/>
</dbReference>
<evidence type="ECO:0000256" key="14">
    <source>
        <dbReference type="ARBA" id="ARBA00023108"/>
    </source>
</evidence>
<feature type="compositionally biased region" description="Low complexity" evidence="24">
    <location>
        <begin position="327"/>
        <end position="338"/>
    </location>
</feature>
<keyword evidence="13" id="KW-0805">Transcription regulation</keyword>
<dbReference type="CDD" id="cd00078">
    <property type="entry name" value="HECTc"/>
    <property type="match status" value="1"/>
</dbReference>
<keyword evidence="12" id="KW-0647">Proteasome</keyword>
<dbReference type="PANTHER" id="PTHR45700">
    <property type="entry name" value="UBIQUITIN-PROTEIN LIGASE E3C"/>
    <property type="match status" value="1"/>
</dbReference>
<evidence type="ECO:0000256" key="15">
    <source>
        <dbReference type="ARBA" id="ARBA00023125"/>
    </source>
</evidence>
<keyword evidence="17" id="KW-0804">Transcription</keyword>
<evidence type="ECO:0000313" key="27">
    <source>
        <dbReference type="EMBL" id="CAD7194848.1"/>
    </source>
</evidence>
<dbReference type="GO" id="GO:0009966">
    <property type="term" value="P:regulation of signal transduction"/>
    <property type="evidence" value="ECO:0007669"/>
    <property type="project" value="UniProtKB-ARBA"/>
</dbReference>
<evidence type="ECO:0000256" key="1">
    <source>
        <dbReference type="ARBA" id="ARBA00000885"/>
    </source>
</evidence>
<dbReference type="Gene3D" id="1.20.5.170">
    <property type="match status" value="1"/>
</dbReference>
<evidence type="ECO:0000256" key="21">
    <source>
        <dbReference type="ARBA" id="ARBA00077264"/>
    </source>
</evidence>
<dbReference type="GO" id="GO:0000502">
    <property type="term" value="C:proteasome complex"/>
    <property type="evidence" value="ECO:0007669"/>
    <property type="project" value="UniProtKB-KW"/>
</dbReference>
<dbReference type="PROSITE" id="PS50217">
    <property type="entry name" value="BZIP"/>
    <property type="match status" value="1"/>
</dbReference>
<feature type="coiled-coil region" evidence="23">
    <location>
        <begin position="440"/>
        <end position="481"/>
    </location>
</feature>
<feature type="region of interest" description="Disordered" evidence="24">
    <location>
        <begin position="884"/>
        <end position="905"/>
    </location>
</feature>
<evidence type="ECO:0000256" key="7">
    <source>
        <dbReference type="ARBA" id="ARBA00022679"/>
    </source>
</evidence>
<evidence type="ECO:0000256" key="17">
    <source>
        <dbReference type="ARBA" id="ARBA00023163"/>
    </source>
</evidence>
<dbReference type="PANTHER" id="PTHR45700:SF8">
    <property type="entry name" value="HECT-TYPE E3 UBIQUITIN TRANSFERASE"/>
    <property type="match status" value="1"/>
</dbReference>
<feature type="domain" description="HECT" evidence="26">
    <location>
        <begin position="1233"/>
        <end position="1562"/>
    </location>
</feature>
<dbReference type="FunFam" id="3.90.1750.10:FF:000008">
    <property type="entry name" value="Putative ubiquitin-protein ligase E3A"/>
    <property type="match status" value="1"/>
</dbReference>
<evidence type="ECO:0000256" key="2">
    <source>
        <dbReference type="ARBA" id="ARBA00004123"/>
    </source>
</evidence>
<dbReference type="GO" id="GO:0048511">
    <property type="term" value="P:rhythmic process"/>
    <property type="evidence" value="ECO:0007669"/>
    <property type="project" value="UniProtKB-KW"/>
</dbReference>
<dbReference type="SUPFAM" id="SSF56204">
    <property type="entry name" value="Hect, E3 ligase catalytic domain"/>
    <property type="match status" value="1"/>
</dbReference>
<evidence type="ECO:0000256" key="13">
    <source>
        <dbReference type="ARBA" id="ARBA00023015"/>
    </source>
</evidence>
<dbReference type="SUPFAM" id="SSF57959">
    <property type="entry name" value="Leucine zipper domain"/>
    <property type="match status" value="1"/>
</dbReference>
<name>A0A7R8VDH0_TIMDO</name>
<dbReference type="InterPro" id="IPR035983">
    <property type="entry name" value="Hect_E3_ubiquitin_ligase"/>
</dbReference>
<keyword evidence="14" id="KW-0090">Biological rhythms</keyword>
<dbReference type="GO" id="GO:0030518">
    <property type="term" value="P:nuclear receptor-mediated steroid hormone signaling pathway"/>
    <property type="evidence" value="ECO:0007669"/>
    <property type="project" value="UniProtKB-ARBA"/>
</dbReference>
<dbReference type="GO" id="GO:0048513">
    <property type="term" value="P:animal organ development"/>
    <property type="evidence" value="ECO:0007669"/>
    <property type="project" value="UniProtKB-ARBA"/>
</dbReference>
<keyword evidence="7" id="KW-0808">Transferase</keyword>
<dbReference type="GO" id="GO:0003700">
    <property type="term" value="F:DNA-binding transcription factor activity"/>
    <property type="evidence" value="ECO:0007669"/>
    <property type="project" value="InterPro"/>
</dbReference>
<evidence type="ECO:0000256" key="20">
    <source>
        <dbReference type="ARBA" id="ARBA00077235"/>
    </source>
</evidence>
<dbReference type="GO" id="GO:0008270">
    <property type="term" value="F:zinc ion binding"/>
    <property type="evidence" value="ECO:0007669"/>
    <property type="project" value="UniProtKB-KW"/>
</dbReference>
<evidence type="ECO:0000256" key="12">
    <source>
        <dbReference type="ARBA" id="ARBA00022942"/>
    </source>
</evidence>
<keyword evidence="16" id="KW-0010">Activator</keyword>
<dbReference type="PROSITE" id="PS50237">
    <property type="entry name" value="HECT"/>
    <property type="match status" value="1"/>
</dbReference>
<evidence type="ECO:0000256" key="23">
    <source>
        <dbReference type="SAM" id="Coils"/>
    </source>
</evidence>
<dbReference type="SMART" id="SM00338">
    <property type="entry name" value="BRLZ"/>
    <property type="match status" value="1"/>
</dbReference>
<dbReference type="Gene3D" id="3.30.2410.10">
    <property type="entry name" value="Hect, E3 ligase catalytic domain"/>
    <property type="match status" value="1"/>
</dbReference>
<dbReference type="GO" id="GO:0003677">
    <property type="term" value="F:DNA binding"/>
    <property type="evidence" value="ECO:0007669"/>
    <property type="project" value="UniProtKB-KW"/>
</dbReference>
<gene>
    <name evidence="27" type="ORF">TDIB3V08_LOCUS1260</name>
</gene>
<accession>A0A7R8VDH0</accession>
<feature type="compositionally biased region" description="Acidic residues" evidence="24">
    <location>
        <begin position="892"/>
        <end position="904"/>
    </location>
</feature>